<evidence type="ECO:0000313" key="2">
    <source>
        <dbReference type="Proteomes" id="UP001283361"/>
    </source>
</evidence>
<keyword evidence="2" id="KW-1185">Reference proteome</keyword>
<accession>A0AAE1ANT7</accession>
<protein>
    <submittedName>
        <fullName evidence="1">Uncharacterized protein</fullName>
    </submittedName>
</protein>
<dbReference type="AlphaFoldDB" id="A0AAE1ANT7"/>
<proteinExistence type="predicted"/>
<reference evidence="1" key="1">
    <citation type="journal article" date="2023" name="G3 (Bethesda)">
        <title>A reference genome for the long-term kleptoplast-retaining sea slug Elysia crispata morphotype clarki.</title>
        <authorList>
            <person name="Eastman K.E."/>
            <person name="Pendleton A.L."/>
            <person name="Shaikh M.A."/>
            <person name="Suttiyut T."/>
            <person name="Ogas R."/>
            <person name="Tomko P."/>
            <person name="Gavelis G."/>
            <person name="Widhalm J.R."/>
            <person name="Wisecaver J.H."/>
        </authorList>
    </citation>
    <scope>NUCLEOTIDE SEQUENCE</scope>
    <source>
        <strain evidence="1">ECLA1</strain>
    </source>
</reference>
<gene>
    <name evidence="1" type="ORF">RRG08_066282</name>
</gene>
<dbReference type="EMBL" id="JAWDGP010001536">
    <property type="protein sequence ID" value="KAK3790571.1"/>
    <property type="molecule type" value="Genomic_DNA"/>
</dbReference>
<sequence>YLYLLLELDKNCERLTSACDLVDTSAAET</sequence>
<comment type="caution">
    <text evidence="1">The sequence shown here is derived from an EMBL/GenBank/DDBJ whole genome shotgun (WGS) entry which is preliminary data.</text>
</comment>
<name>A0AAE1ANT7_9GAST</name>
<organism evidence="1 2">
    <name type="scientific">Elysia crispata</name>
    <name type="common">lettuce slug</name>
    <dbReference type="NCBI Taxonomy" id="231223"/>
    <lineage>
        <taxon>Eukaryota</taxon>
        <taxon>Metazoa</taxon>
        <taxon>Spiralia</taxon>
        <taxon>Lophotrochozoa</taxon>
        <taxon>Mollusca</taxon>
        <taxon>Gastropoda</taxon>
        <taxon>Heterobranchia</taxon>
        <taxon>Euthyneura</taxon>
        <taxon>Panpulmonata</taxon>
        <taxon>Sacoglossa</taxon>
        <taxon>Placobranchoidea</taxon>
        <taxon>Plakobranchidae</taxon>
        <taxon>Elysia</taxon>
    </lineage>
</organism>
<feature type="non-terminal residue" evidence="1">
    <location>
        <position position="1"/>
    </location>
</feature>
<evidence type="ECO:0000313" key="1">
    <source>
        <dbReference type="EMBL" id="KAK3790571.1"/>
    </source>
</evidence>
<dbReference type="Proteomes" id="UP001283361">
    <property type="component" value="Unassembled WGS sequence"/>
</dbReference>